<dbReference type="GO" id="GO:0006508">
    <property type="term" value="P:proteolysis"/>
    <property type="evidence" value="ECO:0007669"/>
    <property type="project" value="InterPro"/>
</dbReference>
<protein>
    <submittedName>
        <fullName evidence="3">Uncharacterized protein</fullName>
    </submittedName>
</protein>
<feature type="compositionally biased region" description="Low complexity" evidence="2">
    <location>
        <begin position="277"/>
        <end position="287"/>
    </location>
</feature>
<feature type="compositionally biased region" description="Basic and acidic residues" evidence="2">
    <location>
        <begin position="1"/>
        <end position="10"/>
    </location>
</feature>
<reference evidence="3" key="1">
    <citation type="submission" date="2017-07" db="EMBL/GenBank/DDBJ databases">
        <title>Taro Niue Genome Assembly and Annotation.</title>
        <authorList>
            <person name="Atibalentja N."/>
            <person name="Keating K."/>
            <person name="Fields C.J."/>
        </authorList>
    </citation>
    <scope>NUCLEOTIDE SEQUENCE</scope>
    <source>
        <strain evidence="3">Niue_2</strain>
        <tissue evidence="3">Leaf</tissue>
    </source>
</reference>
<name>A0A843U1L3_COLES</name>
<comment type="caution">
    <text evidence="3">The sequence shown here is derived from an EMBL/GenBank/DDBJ whole genome shotgun (WGS) entry which is preliminary data.</text>
</comment>
<feature type="compositionally biased region" description="Low complexity" evidence="2">
    <location>
        <begin position="301"/>
        <end position="318"/>
    </location>
</feature>
<sequence length="532" mass="57160">RRRGEARRLADVAQAPGKASALAQEEGDAAGEGSAQGGGGCGRDVREKAGQGDRWQVRGADGSTEADQAHCRERAGEAGAGEAGRVRGCCRLCDAGAVVGWRGSADASFYHCPSDCALERPSLTPTTPSSSSKPDADRTLFVVQAGRRCDHPRPSTPSATIVIIQARRRDHPRSVRDDSKSETWFVDALNSATLGGGLNSMDSASSSVNCLLGLDDSKPSSDGTVNGGDGEEGGGMRPDSENEMAFPRQDSSGKLGGSNMRRGQDAHSAPKSLMLEASSSFGSASSARPTPTYRRSVSSPQLFQQQRYQQQQKQQQQQRPNLQDLAFIGDATSRAMYYQEGLPPGSDLKQEVPQYDPSCRLPVQLTEKGYVLQQQPPLPPPVQTSDLLLYLPHPHVDWISFFSFLDRLTIASVLLSSCCPGCSSIGGGAFTELGPFFPRGDGRGLQINTKSWNKASSLLYVESPAGVGWSYSNRTSDYKSGDESTGPPLIFRALVYIHGMYATGTSSLKMFWHMKGLTKVKLYVFSLFVALE</sequence>
<evidence type="ECO:0000256" key="2">
    <source>
        <dbReference type="SAM" id="MobiDB-lite"/>
    </source>
</evidence>
<dbReference type="Pfam" id="PF00450">
    <property type="entry name" value="Peptidase_S10"/>
    <property type="match status" value="1"/>
</dbReference>
<evidence type="ECO:0000313" key="3">
    <source>
        <dbReference type="EMBL" id="MQL77518.1"/>
    </source>
</evidence>
<comment type="similarity">
    <text evidence="1">Belongs to the peptidase S10 family.</text>
</comment>
<dbReference type="Gene3D" id="3.40.50.1820">
    <property type="entry name" value="alpha/beta hydrolase"/>
    <property type="match status" value="1"/>
</dbReference>
<gene>
    <name evidence="3" type="ORF">Taro_009939</name>
</gene>
<dbReference type="PANTHER" id="PTHR11802">
    <property type="entry name" value="SERINE PROTEASE FAMILY S10 SERINE CARBOXYPEPTIDASE"/>
    <property type="match status" value="1"/>
</dbReference>
<dbReference type="InterPro" id="IPR029058">
    <property type="entry name" value="AB_hydrolase_fold"/>
</dbReference>
<dbReference type="AlphaFoldDB" id="A0A843U1L3"/>
<dbReference type="Proteomes" id="UP000652761">
    <property type="component" value="Unassembled WGS sequence"/>
</dbReference>
<dbReference type="InterPro" id="IPR001563">
    <property type="entry name" value="Peptidase_S10"/>
</dbReference>
<keyword evidence="4" id="KW-1185">Reference proteome</keyword>
<dbReference type="OrthoDB" id="443318at2759"/>
<feature type="compositionally biased region" description="Gly residues" evidence="2">
    <location>
        <begin position="225"/>
        <end position="236"/>
    </location>
</feature>
<dbReference type="SUPFAM" id="SSF53474">
    <property type="entry name" value="alpha/beta-Hydrolases"/>
    <property type="match status" value="1"/>
</dbReference>
<feature type="region of interest" description="Disordered" evidence="2">
    <location>
        <begin position="1"/>
        <end position="68"/>
    </location>
</feature>
<evidence type="ECO:0000313" key="4">
    <source>
        <dbReference type="Proteomes" id="UP000652761"/>
    </source>
</evidence>
<feature type="non-terminal residue" evidence="3">
    <location>
        <position position="532"/>
    </location>
</feature>
<feature type="region of interest" description="Disordered" evidence="2">
    <location>
        <begin position="212"/>
        <end position="322"/>
    </location>
</feature>
<dbReference type="GO" id="GO:0004185">
    <property type="term" value="F:serine-type carboxypeptidase activity"/>
    <property type="evidence" value="ECO:0007669"/>
    <property type="project" value="InterPro"/>
</dbReference>
<dbReference type="EMBL" id="NMUH01000353">
    <property type="protein sequence ID" value="MQL77518.1"/>
    <property type="molecule type" value="Genomic_DNA"/>
</dbReference>
<evidence type="ECO:0000256" key="1">
    <source>
        <dbReference type="ARBA" id="ARBA00009431"/>
    </source>
</evidence>
<dbReference type="PANTHER" id="PTHR11802:SF20">
    <property type="entry name" value="SERINE CARBOXYPEPTIDASE-LIKE 41-RELATED"/>
    <property type="match status" value="1"/>
</dbReference>
<accession>A0A843U1L3</accession>
<proteinExistence type="inferred from homology"/>
<organism evidence="3 4">
    <name type="scientific">Colocasia esculenta</name>
    <name type="common">Wild taro</name>
    <name type="synonym">Arum esculentum</name>
    <dbReference type="NCBI Taxonomy" id="4460"/>
    <lineage>
        <taxon>Eukaryota</taxon>
        <taxon>Viridiplantae</taxon>
        <taxon>Streptophyta</taxon>
        <taxon>Embryophyta</taxon>
        <taxon>Tracheophyta</taxon>
        <taxon>Spermatophyta</taxon>
        <taxon>Magnoliopsida</taxon>
        <taxon>Liliopsida</taxon>
        <taxon>Araceae</taxon>
        <taxon>Aroideae</taxon>
        <taxon>Colocasieae</taxon>
        <taxon>Colocasia</taxon>
    </lineage>
</organism>